<evidence type="ECO:0000256" key="2">
    <source>
        <dbReference type="SAM" id="SignalP"/>
    </source>
</evidence>
<name>A0A510JBM4_9FUSO</name>
<dbReference type="Proteomes" id="UP000321606">
    <property type="component" value="Chromosome"/>
</dbReference>
<dbReference type="PANTHER" id="PTHR43649:SF33">
    <property type="entry name" value="POLYGALACTURONAN_RHAMNOGALACTURONAN-BINDING PROTEIN YTCQ"/>
    <property type="match status" value="1"/>
</dbReference>
<dbReference type="PANTHER" id="PTHR43649">
    <property type="entry name" value="ARABINOSE-BINDING PROTEIN-RELATED"/>
    <property type="match status" value="1"/>
</dbReference>
<dbReference type="PROSITE" id="PS51257">
    <property type="entry name" value="PROKAR_LIPOPROTEIN"/>
    <property type="match status" value="1"/>
</dbReference>
<gene>
    <name evidence="3" type="ORF">JCM16774_1531</name>
</gene>
<feature type="signal peptide" evidence="2">
    <location>
        <begin position="1"/>
        <end position="25"/>
    </location>
</feature>
<dbReference type="STRING" id="714315.GCA_000516535_01538"/>
<evidence type="ECO:0000313" key="4">
    <source>
        <dbReference type="Proteomes" id="UP000321606"/>
    </source>
</evidence>
<evidence type="ECO:0000313" key="3">
    <source>
        <dbReference type="EMBL" id="BBM36587.1"/>
    </source>
</evidence>
<dbReference type="InterPro" id="IPR050490">
    <property type="entry name" value="Bact_solute-bd_prot1"/>
</dbReference>
<protein>
    <submittedName>
        <fullName evidence="3">ABC transporter, solute-binding protein</fullName>
    </submittedName>
</protein>
<accession>A0A510JBM4</accession>
<dbReference type="KEGG" id="lgo:JCM16774_1531"/>
<reference evidence="3 4" key="1">
    <citation type="submission" date="2019-07" db="EMBL/GenBank/DDBJ databases">
        <title>Complete Genome Sequence of Leptotrichia goodfellowii Strain JCM 16774.</title>
        <authorList>
            <person name="Watanabe S."/>
            <person name="Cui L."/>
        </authorList>
    </citation>
    <scope>NUCLEOTIDE SEQUENCE [LARGE SCALE GENOMIC DNA]</scope>
    <source>
        <strain evidence="3 4">JCM16774</strain>
    </source>
</reference>
<dbReference type="Gene3D" id="3.40.190.10">
    <property type="entry name" value="Periplasmic binding protein-like II"/>
    <property type="match status" value="2"/>
</dbReference>
<evidence type="ECO:0000256" key="1">
    <source>
        <dbReference type="ARBA" id="ARBA00022729"/>
    </source>
</evidence>
<dbReference type="EMBL" id="AP019822">
    <property type="protein sequence ID" value="BBM36587.1"/>
    <property type="molecule type" value="Genomic_DNA"/>
</dbReference>
<dbReference type="OrthoDB" id="9787283at2"/>
<organism evidence="3 4">
    <name type="scientific">Pseudoleptotrichia goodfellowii</name>
    <dbReference type="NCBI Taxonomy" id="157692"/>
    <lineage>
        <taxon>Bacteria</taxon>
        <taxon>Fusobacteriati</taxon>
        <taxon>Fusobacteriota</taxon>
        <taxon>Fusobacteriia</taxon>
        <taxon>Fusobacteriales</taxon>
        <taxon>Leptotrichiaceae</taxon>
        <taxon>Pseudoleptotrichia</taxon>
    </lineage>
</organism>
<feature type="chain" id="PRO_5021849807" evidence="2">
    <location>
        <begin position="26"/>
        <end position="524"/>
    </location>
</feature>
<sequence>MMKKKITYLLLIIAILLVACGKSQSKGDNKDSGKKLEGHLISENPKELTVFAIHLGKALNPDAPVYKKAAEMTNIKLKNVASQNQTDQKEAYNLLVSSGELPDIVAYEFTEDLEGLGIDGGLVPLEDLIDKYAPNIKKFWEENPRYKQDAIAADGHIYMIPNYYDYFNFMPSTGYYIRKDWIKKLNLKDPVTTDDLYNVLVAFRDKDPNGNGKKDEVPLFSRGDTVAKVLQPLADIFKARAFWYDDKDAVKFGPAQAEYKEAMKQLAKWYKEGLIDKEIFTRGINARDYMLSNNLGGFTIDWFGSTSSYNNKLGKTIQGFDFGIIAPATFNGDNKTYQARTTYLGGWGISSKSKNVVEAIKYFDFWYSPEGRRLWNFGIEGDDYKLVDGKPVFTDKILKNSQGKTPLAVIRESGAQFRLGMPQDSEYEKQWYVKEAVDAIDFYLKNNYVHELMPILKYTKDESKEFIKINTQLNSYVEEMSQKWIMGVSDVDKDWDSYIKRLNDIGLAKAEKIQLEAYKRFTKK</sequence>
<dbReference type="AlphaFoldDB" id="A0A510JBM4"/>
<proteinExistence type="predicted"/>
<dbReference type="SUPFAM" id="SSF53850">
    <property type="entry name" value="Periplasmic binding protein-like II"/>
    <property type="match status" value="1"/>
</dbReference>
<keyword evidence="1 2" id="KW-0732">Signal</keyword>